<evidence type="ECO:0000256" key="7">
    <source>
        <dbReference type="RuleBase" id="RU004508"/>
    </source>
</evidence>
<dbReference type="Gene3D" id="3.40.640.10">
    <property type="entry name" value="Type I PLP-dependent aspartate aminotransferase-like (Major domain)"/>
    <property type="match status" value="1"/>
</dbReference>
<evidence type="ECO:0000256" key="5">
    <source>
        <dbReference type="ARBA" id="ARBA00038398"/>
    </source>
</evidence>
<comment type="similarity">
    <text evidence="6">Belongs to the degT/dnrJ/eryC1 family.</text>
</comment>
<evidence type="ECO:0000256" key="2">
    <source>
        <dbReference type="ARBA" id="ARBA00022576"/>
    </source>
</evidence>
<evidence type="ECO:0000256" key="6">
    <source>
        <dbReference type="ARBA" id="ARBA00061036"/>
    </source>
</evidence>
<accession>A0AB39S4H2</accession>
<dbReference type="PANTHER" id="PTHR30244">
    <property type="entry name" value="TRANSAMINASE"/>
    <property type="match status" value="1"/>
</dbReference>
<dbReference type="InterPro" id="IPR015424">
    <property type="entry name" value="PyrdxlP-dep_Trfase"/>
</dbReference>
<dbReference type="InterPro" id="IPR015421">
    <property type="entry name" value="PyrdxlP-dep_Trfase_major"/>
</dbReference>
<dbReference type="RefSeq" id="WP_369255446.1">
    <property type="nucleotide sequence ID" value="NZ_CP163440.1"/>
</dbReference>
<dbReference type="InterPro" id="IPR015422">
    <property type="entry name" value="PyrdxlP-dep_Trfase_small"/>
</dbReference>
<dbReference type="NCBIfam" id="NF011936">
    <property type="entry name" value="PRK15407.1"/>
    <property type="match status" value="1"/>
</dbReference>
<keyword evidence="3" id="KW-0808">Transferase</keyword>
<keyword evidence="2" id="KW-0032">Aminotransferase</keyword>
<keyword evidence="4 7" id="KW-0663">Pyridoxal phosphate</keyword>
<evidence type="ECO:0000313" key="8">
    <source>
        <dbReference type="EMBL" id="XDQ60274.1"/>
    </source>
</evidence>
<dbReference type="Pfam" id="PF01041">
    <property type="entry name" value="DegT_DnrJ_EryC1"/>
    <property type="match status" value="1"/>
</dbReference>
<evidence type="ECO:0000256" key="1">
    <source>
        <dbReference type="ARBA" id="ARBA00001933"/>
    </source>
</evidence>
<dbReference type="FunFam" id="3.40.640.10:FF:000079">
    <property type="entry name" value="LPS biosynthesis protein"/>
    <property type="match status" value="1"/>
</dbReference>
<dbReference type="InterPro" id="IPR000653">
    <property type="entry name" value="DegT/StrS_aminotransferase"/>
</dbReference>
<dbReference type="GO" id="GO:0008483">
    <property type="term" value="F:transaminase activity"/>
    <property type="evidence" value="ECO:0007669"/>
    <property type="project" value="UniProtKB-KW"/>
</dbReference>
<comment type="similarity">
    <text evidence="5">Belongs to the DegT/DnrJ/EryC1 family. L-glutamine:2-deoxy-scyllo-inosose/scyllo-inosose aminotransferase subfamily.</text>
</comment>
<sequence length="431" mass="47660">MDIRSAMLELTRKFHQEQTEESFVPGETAILTSGAVLDEEDRVAFVEAALEMTIAAGSRARTFESRFARAMKVRKAHLTNSGSSANLLALSALTSPQLEDARLVPGDEVITVATGFPTTVNPVLQNGLVPVFVDIELGTYNTTLERIEEAIGPRTRAIMVAHALGNPFQAAEIAELASRHDLFLVEDNCDAVGSYYQGRLTGTFGDLSTVSFYPAHHLTMGEGGCVLTGNLALARIVESMRDWGRDCWCEPGEDNRCLRRFDYSFGTLPQGYDHKYVFSHVGYNLKTTDVQAALGLSQLRRLEEFGTARRRNWQRLREGLHGVPGLLLPEATPGSDPSWFGFVLTVLPDAPFTRSALVTFLEDRKIRTRRLFAGNLTRHPAYEGRNFRVVGELTNSDVTTEATFWIGVYPGITPEMVDYMVASIREFVAAA</sequence>
<dbReference type="CDD" id="cd00616">
    <property type="entry name" value="AHBA_syn"/>
    <property type="match status" value="1"/>
</dbReference>
<gene>
    <name evidence="8" type="primary">rfbH</name>
    <name evidence="8" type="ORF">AB5J50_05600</name>
</gene>
<protein>
    <submittedName>
        <fullName evidence="8">Lipopolysaccharide biosynthesis protein RfbH</fullName>
    </submittedName>
</protein>
<dbReference type="AlphaFoldDB" id="A0AB39S4H2"/>
<dbReference type="EMBL" id="CP163440">
    <property type="protein sequence ID" value="XDQ60274.1"/>
    <property type="molecule type" value="Genomic_DNA"/>
</dbReference>
<dbReference type="PANTHER" id="PTHR30244:SF34">
    <property type="entry name" value="DTDP-4-AMINO-4,6-DIDEOXYGALACTOSE TRANSAMINASE"/>
    <property type="match status" value="1"/>
</dbReference>
<evidence type="ECO:0000256" key="4">
    <source>
        <dbReference type="ARBA" id="ARBA00022898"/>
    </source>
</evidence>
<dbReference type="SUPFAM" id="SSF53383">
    <property type="entry name" value="PLP-dependent transferases"/>
    <property type="match status" value="1"/>
</dbReference>
<evidence type="ECO:0000256" key="3">
    <source>
        <dbReference type="ARBA" id="ARBA00022679"/>
    </source>
</evidence>
<proteinExistence type="inferred from homology"/>
<reference evidence="8" key="1">
    <citation type="submission" date="2024-07" db="EMBL/GenBank/DDBJ databases">
        <authorList>
            <person name="Yu S.T."/>
        </authorList>
    </citation>
    <scope>NUCLEOTIDE SEQUENCE</scope>
    <source>
        <strain evidence="8">R35</strain>
    </source>
</reference>
<dbReference type="GO" id="GO:0030170">
    <property type="term" value="F:pyridoxal phosphate binding"/>
    <property type="evidence" value="ECO:0007669"/>
    <property type="project" value="TreeGrafter"/>
</dbReference>
<comment type="cofactor">
    <cofactor evidence="1">
        <name>pyridoxal 5'-phosphate</name>
        <dbReference type="ChEBI" id="CHEBI:597326"/>
    </cofactor>
</comment>
<dbReference type="Gene3D" id="3.90.1150.10">
    <property type="entry name" value="Aspartate Aminotransferase, domain 1"/>
    <property type="match status" value="1"/>
</dbReference>
<dbReference type="PIRSF" id="PIRSF000390">
    <property type="entry name" value="PLP_StrS"/>
    <property type="match status" value="1"/>
</dbReference>
<organism evidence="8">
    <name type="scientific">Streptomyces sp. R35</name>
    <dbReference type="NCBI Taxonomy" id="3238630"/>
    <lineage>
        <taxon>Bacteria</taxon>
        <taxon>Bacillati</taxon>
        <taxon>Actinomycetota</taxon>
        <taxon>Actinomycetes</taxon>
        <taxon>Kitasatosporales</taxon>
        <taxon>Streptomycetaceae</taxon>
        <taxon>Streptomyces</taxon>
    </lineage>
</organism>
<dbReference type="GO" id="GO:0000271">
    <property type="term" value="P:polysaccharide biosynthetic process"/>
    <property type="evidence" value="ECO:0007669"/>
    <property type="project" value="TreeGrafter"/>
</dbReference>
<name>A0AB39S4H2_9ACTN</name>